<evidence type="ECO:0000259" key="2">
    <source>
        <dbReference type="Pfam" id="PF17045"/>
    </source>
</evidence>
<dbReference type="AlphaFoldDB" id="A0A224YJL2"/>
<dbReference type="Pfam" id="PF17045">
    <property type="entry name" value="CEP63"/>
    <property type="match status" value="1"/>
</dbReference>
<evidence type="ECO:0000256" key="1">
    <source>
        <dbReference type="SAM" id="Coils"/>
    </source>
</evidence>
<reference evidence="3" key="1">
    <citation type="journal article" date="2017" name="Parasit. Vectors">
        <title>Sialotranscriptomics of Rhipicephalus zambeziensis reveals intricate expression profiles of secretory proteins and suggests tight temporal transcriptional regulation during blood-feeding.</title>
        <authorList>
            <person name="de Castro M.H."/>
            <person name="de Klerk D."/>
            <person name="Pienaar R."/>
            <person name="Rees D.J.G."/>
            <person name="Mans B.J."/>
        </authorList>
    </citation>
    <scope>NUCLEOTIDE SEQUENCE</scope>
    <source>
        <tissue evidence="3">Salivary glands</tissue>
    </source>
</reference>
<feature type="coiled-coil region" evidence="1">
    <location>
        <begin position="41"/>
        <end position="114"/>
    </location>
</feature>
<dbReference type="InterPro" id="IPR031470">
    <property type="entry name" value="CEP63/Deup1_N"/>
</dbReference>
<evidence type="ECO:0000313" key="3">
    <source>
        <dbReference type="EMBL" id="MAA17848.1"/>
    </source>
</evidence>
<dbReference type="EMBL" id="GFPF01006702">
    <property type="protein sequence ID" value="MAA17848.1"/>
    <property type="molecule type" value="Transcribed_RNA"/>
</dbReference>
<keyword evidence="1" id="KW-0175">Coiled coil</keyword>
<dbReference type="PROSITE" id="PS51257">
    <property type="entry name" value="PROKAR_LIPOPROTEIN"/>
    <property type="match status" value="1"/>
</dbReference>
<accession>A0A224YJL2</accession>
<feature type="domain" description="CEP63/Deup1 N-terminal" evidence="2">
    <location>
        <begin position="20"/>
        <end position="119"/>
    </location>
</feature>
<organism evidence="3">
    <name type="scientific">Rhipicephalus zambeziensis</name>
    <dbReference type="NCBI Taxonomy" id="60191"/>
    <lineage>
        <taxon>Eukaryota</taxon>
        <taxon>Metazoa</taxon>
        <taxon>Ecdysozoa</taxon>
        <taxon>Arthropoda</taxon>
        <taxon>Chelicerata</taxon>
        <taxon>Arachnida</taxon>
        <taxon>Acari</taxon>
        <taxon>Parasitiformes</taxon>
        <taxon>Ixodida</taxon>
        <taxon>Ixodoidea</taxon>
        <taxon>Ixodidae</taxon>
        <taxon>Rhipicephalinae</taxon>
        <taxon>Rhipicephalus</taxon>
        <taxon>Rhipicephalus</taxon>
    </lineage>
</organism>
<protein>
    <submittedName>
        <fullName evidence="3">Centrosomal protein of 63 kDa</fullName>
    </submittedName>
</protein>
<sequence>MEREILFGDRLHLPSGGGGSSCEVELLKLLRDVDLAVLEKHRRWKTRLADAEDALERREAELKRTKQDLAASREEASQLRDRVAHLESLQGDLVAKYDRRIGELKEDVSRIKKRYGDLKAAAAVGGCRDCQSRGAPSASSDAADFWRNRAVELEKEVASLRERTCRDNRAPKSGSTSRERDLERVVSEKDGVIDRLTDKVTQLTKRLRQVESAAAAVTTPAVAGVRSWDSPDLVEEYLRTCRDDKAQKNAAELRSKIERHMQEFTARMEQDKRTL</sequence>
<name>A0A224YJL2_9ACAR</name>
<proteinExistence type="predicted"/>